<protein>
    <submittedName>
        <fullName evidence="3">ATPase</fullName>
    </submittedName>
</protein>
<comment type="similarity">
    <text evidence="1">Belongs to the AHA1 family.</text>
</comment>
<dbReference type="EMBL" id="MPIN01000027">
    <property type="protein sequence ID" value="OJH33834.1"/>
    <property type="molecule type" value="Genomic_DNA"/>
</dbReference>
<dbReference type="STRING" id="83449.BON30_46820"/>
<reference evidence="4" key="1">
    <citation type="submission" date="2016-11" db="EMBL/GenBank/DDBJ databases">
        <authorList>
            <person name="Shukria A."/>
            <person name="Stevens D.C."/>
        </authorList>
    </citation>
    <scope>NUCLEOTIDE SEQUENCE [LARGE SCALE GENOMIC DNA]</scope>
    <source>
        <strain evidence="4">Cbfe23</strain>
    </source>
</reference>
<organism evidence="3 4">
    <name type="scientific">Cystobacter ferrugineus</name>
    <dbReference type="NCBI Taxonomy" id="83449"/>
    <lineage>
        <taxon>Bacteria</taxon>
        <taxon>Pseudomonadati</taxon>
        <taxon>Myxococcota</taxon>
        <taxon>Myxococcia</taxon>
        <taxon>Myxococcales</taxon>
        <taxon>Cystobacterineae</taxon>
        <taxon>Archangiaceae</taxon>
        <taxon>Cystobacter</taxon>
    </lineage>
</organism>
<accession>A0A1L9AV16</accession>
<dbReference type="AlphaFoldDB" id="A0A1L9AV16"/>
<dbReference type="InterPro" id="IPR023393">
    <property type="entry name" value="START-like_dom_sf"/>
</dbReference>
<proteinExistence type="inferred from homology"/>
<evidence type="ECO:0000256" key="1">
    <source>
        <dbReference type="ARBA" id="ARBA00006817"/>
    </source>
</evidence>
<name>A0A1L9AV16_9BACT</name>
<keyword evidence="4" id="KW-1185">Reference proteome</keyword>
<evidence type="ECO:0000313" key="3">
    <source>
        <dbReference type="EMBL" id="OJH33834.1"/>
    </source>
</evidence>
<comment type="caution">
    <text evidence="3">The sequence shown here is derived from an EMBL/GenBank/DDBJ whole genome shotgun (WGS) entry which is preliminary data.</text>
</comment>
<dbReference type="SUPFAM" id="SSF55961">
    <property type="entry name" value="Bet v1-like"/>
    <property type="match status" value="1"/>
</dbReference>
<sequence length="185" mass="21148">MRRARTRGAPGTLTEQGTVRFERLLPGSAERLWAYLTDSEKRGQWLSTGALEPWVGGRIEHVFRHAELSPSLEPIPERYQHMKDGHAFTGRIIRYEPPHVLAYTWGDEPDASEVTFELNPRGEDVLLVLTHRRLGARRERVSVAGGWHTHLSLLEDRLHGQQPPSFWSLHTALEAEYEQLLAGEE</sequence>
<dbReference type="CDD" id="cd08899">
    <property type="entry name" value="SRPBCC_CalC_Aha1-like_6"/>
    <property type="match status" value="1"/>
</dbReference>
<reference evidence="3 4" key="2">
    <citation type="submission" date="2016-12" db="EMBL/GenBank/DDBJ databases">
        <title>Draft Genome Sequence of Cystobacter ferrugineus Strain Cbfe23.</title>
        <authorList>
            <person name="Akbar S."/>
            <person name="Dowd S.E."/>
            <person name="Stevens D.C."/>
        </authorList>
    </citation>
    <scope>NUCLEOTIDE SEQUENCE [LARGE SCALE GENOMIC DNA]</scope>
    <source>
        <strain evidence="3 4">Cbfe23</strain>
    </source>
</reference>
<evidence type="ECO:0000313" key="4">
    <source>
        <dbReference type="Proteomes" id="UP000182229"/>
    </source>
</evidence>
<feature type="domain" description="Activator of Hsp90 ATPase homologue 1/2-like C-terminal" evidence="2">
    <location>
        <begin position="28"/>
        <end position="157"/>
    </location>
</feature>
<dbReference type="RefSeq" id="WP_071905160.1">
    <property type="nucleotide sequence ID" value="NZ_MPIN01000027.1"/>
</dbReference>
<dbReference type="Proteomes" id="UP000182229">
    <property type="component" value="Unassembled WGS sequence"/>
</dbReference>
<dbReference type="InterPro" id="IPR013538">
    <property type="entry name" value="ASHA1/2-like_C"/>
</dbReference>
<evidence type="ECO:0000259" key="2">
    <source>
        <dbReference type="Pfam" id="PF08327"/>
    </source>
</evidence>
<dbReference type="OrthoDB" id="9800600at2"/>
<gene>
    <name evidence="3" type="ORF">BON30_46820</name>
</gene>
<dbReference type="Pfam" id="PF08327">
    <property type="entry name" value="AHSA1"/>
    <property type="match status" value="1"/>
</dbReference>
<dbReference type="Gene3D" id="3.30.530.20">
    <property type="match status" value="1"/>
</dbReference>